<gene>
    <name evidence="3" type="ORF">CSOL1703_00001572</name>
</gene>
<dbReference type="OrthoDB" id="3546279at2759"/>
<keyword evidence="4" id="KW-1185">Reference proteome</keyword>
<dbReference type="InterPro" id="IPR001138">
    <property type="entry name" value="Zn2Cys6_DnaBD"/>
</dbReference>
<evidence type="ECO:0000256" key="1">
    <source>
        <dbReference type="ARBA" id="ARBA00023242"/>
    </source>
</evidence>
<evidence type="ECO:0000313" key="4">
    <source>
        <dbReference type="Proteomes" id="UP000775872"/>
    </source>
</evidence>
<name>A0A9P0EI68_9HYPO</name>
<dbReference type="GO" id="GO:0001228">
    <property type="term" value="F:DNA-binding transcription activator activity, RNA polymerase II-specific"/>
    <property type="evidence" value="ECO:0007669"/>
    <property type="project" value="TreeGrafter"/>
</dbReference>
<protein>
    <recommendedName>
        <fullName evidence="2">Zn(2)-C6 fungal-type domain-containing protein</fullName>
    </recommendedName>
</protein>
<dbReference type="GO" id="GO:0008270">
    <property type="term" value="F:zinc ion binding"/>
    <property type="evidence" value="ECO:0007669"/>
    <property type="project" value="InterPro"/>
</dbReference>
<dbReference type="CDD" id="cd00067">
    <property type="entry name" value="GAL4"/>
    <property type="match status" value="1"/>
</dbReference>
<organism evidence="3 4">
    <name type="scientific">Clonostachys solani</name>
    <dbReference type="NCBI Taxonomy" id="160281"/>
    <lineage>
        <taxon>Eukaryota</taxon>
        <taxon>Fungi</taxon>
        <taxon>Dikarya</taxon>
        <taxon>Ascomycota</taxon>
        <taxon>Pezizomycotina</taxon>
        <taxon>Sordariomycetes</taxon>
        <taxon>Hypocreomycetidae</taxon>
        <taxon>Hypocreales</taxon>
        <taxon>Bionectriaceae</taxon>
        <taxon>Clonostachys</taxon>
    </lineage>
</organism>
<proteinExistence type="predicted"/>
<evidence type="ECO:0000313" key="3">
    <source>
        <dbReference type="EMBL" id="CAH0049614.1"/>
    </source>
</evidence>
<dbReference type="InterPro" id="IPR053157">
    <property type="entry name" value="Sterol_Uptake_Regulator"/>
</dbReference>
<dbReference type="AlphaFoldDB" id="A0A9P0EI68"/>
<dbReference type="Pfam" id="PF00172">
    <property type="entry name" value="Zn_clus"/>
    <property type="match status" value="1"/>
</dbReference>
<dbReference type="Proteomes" id="UP000775872">
    <property type="component" value="Unassembled WGS sequence"/>
</dbReference>
<sequence>MVRRSVGSKRFHHKSRNGCGQCKRRHIKCDLRPPVCSNCWKRDEACDYQLRDVDSFTQSSLDTKQSMDSSGANGISTSHSRAAFGEHLYFGMPIYPKASLTSKTQPFCRLHGPSSEDGLSAILMDHYLVRTSLEFAPAADSDSNWNQHVAYASASYPFLRHALLAISGLHACRTDVVNAELYYHAACFHAVKASALFRSTVTDLNVENWVPVAEFIITSVFFNFDVSFVSQRFGDPSSSLSPASIVRILRGPQSLKSQMDPLVFSHPRANNLQKRILQHRSPTDQESMTAISRLEGACHAETTTSGSLVLQSTAQSLRQWAQFVSCQPKMWVHFFSWPAGVSEEYIEMLESGCGLASVIFVYWCAVMSRAPKLYYLIGTMGTLAHLAIKDLDGEFSELLEWPLKELQTNGGISFE</sequence>
<comment type="caution">
    <text evidence="3">The sequence shown here is derived from an EMBL/GenBank/DDBJ whole genome shotgun (WGS) entry which is preliminary data.</text>
</comment>
<feature type="domain" description="Zn(2)-C6 fungal-type" evidence="2">
    <location>
        <begin position="18"/>
        <end position="48"/>
    </location>
</feature>
<dbReference type="EMBL" id="CABFOC020000035">
    <property type="protein sequence ID" value="CAH0049614.1"/>
    <property type="molecule type" value="Genomic_DNA"/>
</dbReference>
<evidence type="ECO:0000259" key="2">
    <source>
        <dbReference type="PROSITE" id="PS50048"/>
    </source>
</evidence>
<reference evidence="4" key="1">
    <citation type="submission" date="2019-06" db="EMBL/GenBank/DDBJ databases">
        <authorList>
            <person name="Broberg M."/>
        </authorList>
    </citation>
    <scope>NUCLEOTIDE SEQUENCE [LARGE SCALE GENOMIC DNA]</scope>
</reference>
<dbReference type="InterPro" id="IPR036864">
    <property type="entry name" value="Zn2-C6_fun-type_DNA-bd_sf"/>
</dbReference>
<dbReference type="PROSITE" id="PS50048">
    <property type="entry name" value="ZN2_CY6_FUNGAL_2"/>
    <property type="match status" value="1"/>
</dbReference>
<keyword evidence="1" id="KW-0539">Nucleus</keyword>
<accession>A0A9P0EI68</accession>
<dbReference type="PROSITE" id="PS00463">
    <property type="entry name" value="ZN2_CY6_FUNGAL_1"/>
    <property type="match status" value="1"/>
</dbReference>
<reference evidence="3 4" key="2">
    <citation type="submission" date="2021-10" db="EMBL/GenBank/DDBJ databases">
        <authorList>
            <person name="Piombo E."/>
        </authorList>
    </citation>
    <scope>NUCLEOTIDE SEQUENCE [LARGE SCALE GENOMIC DNA]</scope>
</reference>
<dbReference type="PANTHER" id="PTHR47784">
    <property type="entry name" value="STEROL UPTAKE CONTROL PROTEIN 2"/>
    <property type="match status" value="1"/>
</dbReference>
<dbReference type="Gene3D" id="4.10.240.10">
    <property type="entry name" value="Zn(2)-C6 fungal-type DNA-binding domain"/>
    <property type="match status" value="1"/>
</dbReference>
<dbReference type="SUPFAM" id="SSF57701">
    <property type="entry name" value="Zn2/Cys6 DNA-binding domain"/>
    <property type="match status" value="1"/>
</dbReference>
<dbReference type="PANTHER" id="PTHR47784:SF5">
    <property type="entry name" value="STEROL UPTAKE CONTROL PROTEIN 2"/>
    <property type="match status" value="1"/>
</dbReference>
<dbReference type="SMART" id="SM00066">
    <property type="entry name" value="GAL4"/>
    <property type="match status" value="1"/>
</dbReference>